<dbReference type="GO" id="GO:0004803">
    <property type="term" value="F:transposase activity"/>
    <property type="evidence" value="ECO:0007669"/>
    <property type="project" value="InterPro"/>
</dbReference>
<dbReference type="RefSeq" id="WP_267932556.1">
    <property type="nucleotide sequence ID" value="NZ_CP113257.1"/>
</dbReference>
<protein>
    <submittedName>
        <fullName evidence="2">Transposase</fullName>
    </submittedName>
</protein>
<dbReference type="SMART" id="SM01321">
    <property type="entry name" value="Y1_Tnp"/>
    <property type="match status" value="1"/>
</dbReference>
<dbReference type="AlphaFoldDB" id="A0AA47E523"/>
<dbReference type="SUPFAM" id="SSF143422">
    <property type="entry name" value="Transposase IS200-like"/>
    <property type="match status" value="1"/>
</dbReference>
<dbReference type="GO" id="GO:0043565">
    <property type="term" value="F:sequence-specific DNA binding"/>
    <property type="evidence" value="ECO:0007669"/>
    <property type="project" value="TreeGrafter"/>
</dbReference>
<dbReference type="PANTHER" id="PTHR36966:SF1">
    <property type="entry name" value="REP-ASSOCIATED TYROSINE TRANSPOSASE"/>
    <property type="match status" value="1"/>
</dbReference>
<dbReference type="GO" id="GO:0006313">
    <property type="term" value="P:DNA transposition"/>
    <property type="evidence" value="ECO:0007669"/>
    <property type="project" value="InterPro"/>
</dbReference>
<dbReference type="EMBL" id="CP113257">
    <property type="protein sequence ID" value="WAE54302.1"/>
    <property type="molecule type" value="Genomic_DNA"/>
</dbReference>
<dbReference type="Proteomes" id="UP001164632">
    <property type="component" value="Chromosome"/>
</dbReference>
<dbReference type="NCBIfam" id="NF047646">
    <property type="entry name" value="REP_Tyr_transpos"/>
    <property type="match status" value="1"/>
</dbReference>
<name>A0AA47E523_9GAMM</name>
<dbReference type="InterPro" id="IPR052715">
    <property type="entry name" value="RAYT_transposase"/>
</dbReference>
<accession>A0AA47E523</accession>
<evidence type="ECO:0000313" key="2">
    <source>
        <dbReference type="EMBL" id="WAE54302.1"/>
    </source>
</evidence>
<dbReference type="PANTHER" id="PTHR36966">
    <property type="entry name" value="REP-ASSOCIATED TYROSINE TRANSPOSASE"/>
    <property type="match status" value="1"/>
</dbReference>
<evidence type="ECO:0000313" key="3">
    <source>
        <dbReference type="Proteomes" id="UP001164632"/>
    </source>
</evidence>
<feature type="domain" description="Transposase IS200-like" evidence="1">
    <location>
        <begin position="9"/>
        <end position="132"/>
    </location>
</feature>
<sequence>MSRYRRAQVPGATYFFTVNLLNRRSDLLVRHIDLLRETVRATRLRHPFHIDAWVVLPDHMHCVWTLPDGDADFALRWKVIKFAFVRRLPKTEVLTATQRSRGERGIWQRRYWEHLIQDERDYRHHVDYVHRNPLKHGLVEHVVDWPYSSFHRAVGAGVYPVDWCGDEAEGFAGDAD</sequence>
<reference evidence="2" key="1">
    <citation type="submission" date="2022-11" db="EMBL/GenBank/DDBJ databases">
        <title>Genomic of Pseudomonas TF18.</title>
        <authorList>
            <person name="Liu T."/>
        </authorList>
    </citation>
    <scope>NUCLEOTIDE SEQUENCE</scope>
    <source>
        <strain evidence="2">TF18</strain>
    </source>
</reference>
<dbReference type="InterPro" id="IPR002686">
    <property type="entry name" value="Transposase_17"/>
</dbReference>
<dbReference type="Gene3D" id="3.30.70.1290">
    <property type="entry name" value="Transposase IS200-like"/>
    <property type="match status" value="1"/>
</dbReference>
<dbReference type="InterPro" id="IPR036515">
    <property type="entry name" value="Transposase_17_sf"/>
</dbReference>
<organism evidence="2 3">
    <name type="scientific">Stutzerimonas frequens</name>
    <dbReference type="NCBI Taxonomy" id="2968969"/>
    <lineage>
        <taxon>Bacteria</taxon>
        <taxon>Pseudomonadati</taxon>
        <taxon>Pseudomonadota</taxon>
        <taxon>Gammaproteobacteria</taxon>
        <taxon>Pseudomonadales</taxon>
        <taxon>Pseudomonadaceae</taxon>
        <taxon>Stutzerimonas</taxon>
    </lineage>
</organism>
<evidence type="ECO:0000259" key="1">
    <source>
        <dbReference type="SMART" id="SM01321"/>
    </source>
</evidence>
<gene>
    <name evidence="2" type="ORF">OSV15_09130</name>
</gene>
<proteinExistence type="predicted"/>